<dbReference type="Proteomes" id="UP000248405">
    <property type="component" value="Unassembled WGS sequence"/>
</dbReference>
<dbReference type="GeneID" id="37215460"/>
<sequence>MALAKPGDLRGSAVLHDIVSYSLRDKRWKILVALKYTRIPYHESAVLDRKHAADPRVKMLAMKTRSLAFLLRTKARFLEEFTPGPIEPALILCLIYGVAQLCS</sequence>
<reference evidence="1" key="1">
    <citation type="submission" date="2016-12" db="EMBL/GenBank/DDBJ databases">
        <title>The genomes of Aspergillus section Nigri reveals drivers in fungal speciation.</title>
        <authorList>
            <consortium name="DOE Joint Genome Institute"/>
            <person name="Vesth T.C."/>
            <person name="Nybo J."/>
            <person name="Theobald S."/>
            <person name="Brandl J."/>
            <person name="Frisvad J.C."/>
            <person name="Nielsen K.F."/>
            <person name="Lyhne E.K."/>
            <person name="Kogle M.E."/>
            <person name="Kuo A."/>
            <person name="Riley R."/>
            <person name="Clum A."/>
            <person name="Nolan M."/>
            <person name="Lipzen A."/>
            <person name="Salamov A."/>
            <person name="Henrissat B."/>
            <person name="Wiebenga A."/>
            <person name="De Vries R.P."/>
            <person name="Grigoriev I.V."/>
            <person name="Mortensen U.H."/>
            <person name="Andersen M.R."/>
            <person name="Baker S.E."/>
        </authorList>
    </citation>
    <scope>NUCLEOTIDE SEQUENCE [LARGE SCALE GENOMIC DNA]</scope>
    <source>
        <strain evidence="1">CBS 113365</strain>
    </source>
</reference>
<gene>
    <name evidence="1" type="ORF">BO88DRAFT_455476</name>
</gene>
<organism evidence="1 2">
    <name type="scientific">Aspergillus vadensis (strain CBS 113365 / IMI 142717 / IBT 24658)</name>
    <dbReference type="NCBI Taxonomy" id="1448311"/>
    <lineage>
        <taxon>Eukaryota</taxon>
        <taxon>Fungi</taxon>
        <taxon>Dikarya</taxon>
        <taxon>Ascomycota</taxon>
        <taxon>Pezizomycotina</taxon>
        <taxon>Eurotiomycetes</taxon>
        <taxon>Eurotiomycetidae</taxon>
        <taxon>Eurotiales</taxon>
        <taxon>Aspergillaceae</taxon>
        <taxon>Aspergillus</taxon>
        <taxon>Aspergillus subgen. Circumdati</taxon>
    </lineage>
</organism>
<keyword evidence="2" id="KW-1185">Reference proteome</keyword>
<dbReference type="EMBL" id="KZ821630">
    <property type="protein sequence ID" value="PYH67458.1"/>
    <property type="molecule type" value="Genomic_DNA"/>
</dbReference>
<name>A0A319BWE5_ASPVC</name>
<dbReference type="RefSeq" id="XP_025561252.1">
    <property type="nucleotide sequence ID" value="XM_025710868.1"/>
</dbReference>
<dbReference type="OrthoDB" id="10422595at2759"/>
<dbReference type="AlphaFoldDB" id="A0A319BWE5"/>
<evidence type="ECO:0000313" key="2">
    <source>
        <dbReference type="Proteomes" id="UP000248405"/>
    </source>
</evidence>
<accession>A0A319BWE5</accession>
<proteinExistence type="predicted"/>
<evidence type="ECO:0000313" key="1">
    <source>
        <dbReference type="EMBL" id="PYH67458.1"/>
    </source>
</evidence>
<protein>
    <submittedName>
        <fullName evidence="1">Uncharacterized protein</fullName>
    </submittedName>
</protein>